<dbReference type="GO" id="GO:0006355">
    <property type="term" value="P:regulation of DNA-templated transcription"/>
    <property type="evidence" value="ECO:0007669"/>
    <property type="project" value="InterPro"/>
</dbReference>
<dbReference type="Pfam" id="PF04221">
    <property type="entry name" value="RelB"/>
    <property type="match status" value="1"/>
</dbReference>
<comment type="similarity">
    <text evidence="1">Belongs to the RelB/DinJ antitoxin family.</text>
</comment>
<keyword evidence="2" id="KW-1277">Toxin-antitoxin system</keyword>
<name>A0A3R8LNI2_9BURK</name>
<dbReference type="Gene3D" id="1.10.1220.10">
    <property type="entry name" value="Met repressor-like"/>
    <property type="match status" value="1"/>
</dbReference>
<evidence type="ECO:0000313" key="3">
    <source>
        <dbReference type="EMBL" id="RRN44748.1"/>
    </source>
</evidence>
<dbReference type="AlphaFoldDB" id="A0A3R8LNI2"/>
<dbReference type="InterPro" id="IPR013321">
    <property type="entry name" value="Arc_rbn_hlx_hlx"/>
</dbReference>
<dbReference type="GO" id="GO:0044010">
    <property type="term" value="P:single-species biofilm formation"/>
    <property type="evidence" value="ECO:0007669"/>
    <property type="project" value="InterPro"/>
</dbReference>
<evidence type="ECO:0000313" key="4">
    <source>
        <dbReference type="Proteomes" id="UP000270261"/>
    </source>
</evidence>
<dbReference type="GO" id="GO:0000987">
    <property type="term" value="F:cis-regulatory region sequence-specific DNA binding"/>
    <property type="evidence" value="ECO:0007669"/>
    <property type="project" value="InterPro"/>
</dbReference>
<proteinExistence type="inferred from homology"/>
<dbReference type="EMBL" id="RRUE01000001">
    <property type="protein sequence ID" value="RRN44748.1"/>
    <property type="molecule type" value="Genomic_DNA"/>
</dbReference>
<dbReference type="InterPro" id="IPR026262">
    <property type="entry name" value="DinJ"/>
</dbReference>
<evidence type="ECO:0000256" key="1">
    <source>
        <dbReference type="ARBA" id="ARBA00010562"/>
    </source>
</evidence>
<keyword evidence="4" id="KW-1185">Reference proteome</keyword>
<evidence type="ECO:0000256" key="2">
    <source>
        <dbReference type="ARBA" id="ARBA00022649"/>
    </source>
</evidence>
<reference evidence="3 4" key="1">
    <citation type="submission" date="2018-11" db="EMBL/GenBank/DDBJ databases">
        <title>Genome sequencing of Lautropia sp. KCOM 2505 (= ChDC F240).</title>
        <authorList>
            <person name="Kook J.-K."/>
            <person name="Park S.-N."/>
            <person name="Lim Y.K."/>
        </authorList>
    </citation>
    <scope>NUCLEOTIDE SEQUENCE [LARGE SCALE GENOMIC DNA]</scope>
    <source>
        <strain evidence="3 4">KCOM 2505</strain>
    </source>
</reference>
<dbReference type="RefSeq" id="WP_125094160.1">
    <property type="nucleotide sequence ID" value="NZ_RRUE01000001.1"/>
</dbReference>
<dbReference type="NCBIfam" id="TIGR02384">
    <property type="entry name" value="RelB_DinJ"/>
    <property type="match status" value="1"/>
</dbReference>
<dbReference type="PIRSF" id="PIRSF003108">
    <property type="entry name" value="DinJ"/>
    <property type="match status" value="1"/>
</dbReference>
<dbReference type="PANTHER" id="PTHR38781">
    <property type="entry name" value="ANTITOXIN DINJ-RELATED"/>
    <property type="match status" value="1"/>
</dbReference>
<organism evidence="3 4">
    <name type="scientific">Lautropia dentalis</name>
    <dbReference type="NCBI Taxonomy" id="2490857"/>
    <lineage>
        <taxon>Bacteria</taxon>
        <taxon>Pseudomonadati</taxon>
        <taxon>Pseudomonadota</taxon>
        <taxon>Betaproteobacteria</taxon>
        <taxon>Burkholderiales</taxon>
        <taxon>Burkholderiaceae</taxon>
        <taxon>Lautropia</taxon>
    </lineage>
</organism>
<dbReference type="OrthoDB" id="9030357at2"/>
<dbReference type="GO" id="GO:0006351">
    <property type="term" value="P:DNA-templated transcription"/>
    <property type="evidence" value="ECO:0007669"/>
    <property type="project" value="TreeGrafter"/>
</dbReference>
<dbReference type="InterPro" id="IPR007337">
    <property type="entry name" value="RelB/DinJ"/>
</dbReference>
<protein>
    <submittedName>
        <fullName evidence="3">Type II toxin-antitoxin system RelB/DinJ family antitoxin</fullName>
    </submittedName>
</protein>
<sequence>MAKIQARIPDDVQNVASAVIEATGLTVSDAVRMFMTRIAMDRALPLDLFQPSPETVQAIQDARAGRMTRTSLEGIRALLREDEDETVSRLEDAGN</sequence>
<comment type="caution">
    <text evidence="3">The sequence shown here is derived from an EMBL/GenBank/DDBJ whole genome shotgun (WGS) entry which is preliminary data.</text>
</comment>
<gene>
    <name evidence="3" type="ORF">EHV23_00125</name>
</gene>
<dbReference type="Proteomes" id="UP000270261">
    <property type="component" value="Unassembled WGS sequence"/>
</dbReference>
<dbReference type="GO" id="GO:0015643">
    <property type="term" value="F:toxic substance binding"/>
    <property type="evidence" value="ECO:0007669"/>
    <property type="project" value="InterPro"/>
</dbReference>
<accession>A0A3R8LNI2</accession>
<dbReference type="PANTHER" id="PTHR38781:SF1">
    <property type="entry name" value="ANTITOXIN DINJ-RELATED"/>
    <property type="match status" value="1"/>
</dbReference>